<evidence type="ECO:0000313" key="1">
    <source>
        <dbReference type="EMBL" id="KAJ7752252.1"/>
    </source>
</evidence>
<keyword evidence="2" id="KW-1185">Reference proteome</keyword>
<protein>
    <recommendedName>
        <fullName evidence="3">NmrA-like domain-containing protein</fullName>
    </recommendedName>
</protein>
<evidence type="ECO:0008006" key="3">
    <source>
        <dbReference type="Google" id="ProtNLM"/>
    </source>
</evidence>
<sequence length="150" mass="16187">MSNGIFTEYILWPFLNAETKKIHIVGKGEAPLSATALPDVAGFVDHVLSTLPSTELENKIFRIEGERTKANDLGALFKTAVEYVTEIPGEMGDIKTIVATELDSGLGSTGWSVVTKSEGTGDAAAEWVAQVQRSKYATAKIPPIERLSYT</sequence>
<dbReference type="Proteomes" id="UP001215280">
    <property type="component" value="Unassembled WGS sequence"/>
</dbReference>
<organism evidence="1 2">
    <name type="scientific">Mycena maculata</name>
    <dbReference type="NCBI Taxonomy" id="230809"/>
    <lineage>
        <taxon>Eukaryota</taxon>
        <taxon>Fungi</taxon>
        <taxon>Dikarya</taxon>
        <taxon>Basidiomycota</taxon>
        <taxon>Agaricomycotina</taxon>
        <taxon>Agaricomycetes</taxon>
        <taxon>Agaricomycetidae</taxon>
        <taxon>Agaricales</taxon>
        <taxon>Marasmiineae</taxon>
        <taxon>Mycenaceae</taxon>
        <taxon>Mycena</taxon>
    </lineage>
</organism>
<proteinExistence type="predicted"/>
<gene>
    <name evidence="1" type="ORF">DFH07DRAFT_960686</name>
</gene>
<evidence type="ECO:0000313" key="2">
    <source>
        <dbReference type="Proteomes" id="UP001215280"/>
    </source>
</evidence>
<comment type="caution">
    <text evidence="1">The sequence shown here is derived from an EMBL/GenBank/DDBJ whole genome shotgun (WGS) entry which is preliminary data.</text>
</comment>
<reference evidence="1" key="1">
    <citation type="submission" date="2023-03" db="EMBL/GenBank/DDBJ databases">
        <title>Massive genome expansion in bonnet fungi (Mycena s.s.) driven by repeated elements and novel gene families across ecological guilds.</title>
        <authorList>
            <consortium name="Lawrence Berkeley National Laboratory"/>
            <person name="Harder C.B."/>
            <person name="Miyauchi S."/>
            <person name="Viragh M."/>
            <person name="Kuo A."/>
            <person name="Thoen E."/>
            <person name="Andreopoulos B."/>
            <person name="Lu D."/>
            <person name="Skrede I."/>
            <person name="Drula E."/>
            <person name="Henrissat B."/>
            <person name="Morin E."/>
            <person name="Kohler A."/>
            <person name="Barry K."/>
            <person name="LaButti K."/>
            <person name="Morin E."/>
            <person name="Salamov A."/>
            <person name="Lipzen A."/>
            <person name="Mereny Z."/>
            <person name="Hegedus B."/>
            <person name="Baldrian P."/>
            <person name="Stursova M."/>
            <person name="Weitz H."/>
            <person name="Taylor A."/>
            <person name="Grigoriev I.V."/>
            <person name="Nagy L.G."/>
            <person name="Martin F."/>
            <person name="Kauserud H."/>
        </authorList>
    </citation>
    <scope>NUCLEOTIDE SEQUENCE</scope>
    <source>
        <strain evidence="1">CBHHK188m</strain>
    </source>
</reference>
<name>A0AAD7IY92_9AGAR</name>
<dbReference type="AlphaFoldDB" id="A0AAD7IY92"/>
<accession>A0AAD7IY92</accession>
<dbReference type="EMBL" id="JARJLG010000075">
    <property type="protein sequence ID" value="KAJ7752252.1"/>
    <property type="molecule type" value="Genomic_DNA"/>
</dbReference>